<name>A0A1Q2HRK2_9BACT</name>
<evidence type="ECO:0000256" key="7">
    <source>
        <dbReference type="ARBA" id="ARBA00022475"/>
    </source>
</evidence>
<comment type="similarity">
    <text evidence="4 19">Belongs to the CobS family.</text>
</comment>
<keyword evidence="7 19" id="KW-1003">Cell membrane</keyword>
<comment type="function">
    <text evidence="14 19">Joins adenosylcobinamide-GDP and alpha-ribazole to generate adenosylcobalamin (Ado-cobalamin). Also synthesizes adenosylcobalamin 5'-phosphate from adenosylcobinamide-GDP and alpha-ribazole 5'-phosphate.</text>
</comment>
<keyword evidence="21" id="KW-1185">Reference proteome</keyword>
<sequence length="259" mass="27812">MNKYLILPFFTAVQFLTRIPVPNGSKPSEQKVFQRVVLFMPLVGMLIGLITAGIFVLCQFVFNALLAAAVAITVELFVTGAFHEDAVADYFDAFGGGWTKDDILRKLKDSRIGSYGATALIIALVLRILAIASLDGILFQIVVITASASIGRLATVISVGLLKPVESRESLAKEAGHNAKIADVIIAVLLIFPVFIIWGYLTPAKMLVSLVVIAVLLGVILRKIHKLIGGITGDCLGMICYMAQIVVLVVSAASWRGLN</sequence>
<evidence type="ECO:0000256" key="9">
    <source>
        <dbReference type="ARBA" id="ARBA00022679"/>
    </source>
</evidence>
<evidence type="ECO:0000256" key="8">
    <source>
        <dbReference type="ARBA" id="ARBA00022573"/>
    </source>
</evidence>
<evidence type="ECO:0000256" key="12">
    <source>
        <dbReference type="ARBA" id="ARBA00022989"/>
    </source>
</evidence>
<evidence type="ECO:0000256" key="11">
    <source>
        <dbReference type="ARBA" id="ARBA00022842"/>
    </source>
</evidence>
<evidence type="ECO:0000256" key="13">
    <source>
        <dbReference type="ARBA" id="ARBA00023136"/>
    </source>
</evidence>
<evidence type="ECO:0000256" key="5">
    <source>
        <dbReference type="ARBA" id="ARBA00013200"/>
    </source>
</evidence>
<dbReference type="GO" id="GO:0009236">
    <property type="term" value="P:cobalamin biosynthetic process"/>
    <property type="evidence" value="ECO:0007669"/>
    <property type="project" value="UniProtKB-UniRule"/>
</dbReference>
<dbReference type="PANTHER" id="PTHR34148:SF1">
    <property type="entry name" value="ADENOSYLCOBINAMIDE-GDP RIBAZOLETRANSFERASE"/>
    <property type="match status" value="1"/>
</dbReference>
<dbReference type="AlphaFoldDB" id="A0A1Q2HRK2"/>
<dbReference type="OrthoDB" id="9794626at2"/>
<feature type="transmembrane region" description="Helical" evidence="19">
    <location>
        <begin position="112"/>
        <end position="131"/>
    </location>
</feature>
<keyword evidence="12 19" id="KW-1133">Transmembrane helix</keyword>
<evidence type="ECO:0000256" key="6">
    <source>
        <dbReference type="ARBA" id="ARBA00015850"/>
    </source>
</evidence>
<dbReference type="KEGG" id="pbu:L21SP3_01696"/>
<evidence type="ECO:0000256" key="17">
    <source>
        <dbReference type="ARBA" id="ARBA00048623"/>
    </source>
</evidence>
<dbReference type="GO" id="GO:0005886">
    <property type="term" value="C:plasma membrane"/>
    <property type="evidence" value="ECO:0007669"/>
    <property type="project" value="UniProtKB-SubCell"/>
</dbReference>
<dbReference type="HAMAP" id="MF_00719">
    <property type="entry name" value="CobS"/>
    <property type="match status" value="1"/>
</dbReference>
<proteinExistence type="inferred from homology"/>
<keyword evidence="8 19" id="KW-0169">Cobalamin biosynthesis</keyword>
<gene>
    <name evidence="19 20" type="primary">cobS</name>
    <name evidence="20" type="ORF">L21SP3_01696</name>
</gene>
<dbReference type="RefSeq" id="WP_077540587.1">
    <property type="nucleotide sequence ID" value="NZ_CP019633.1"/>
</dbReference>
<keyword evidence="10 19" id="KW-0812">Transmembrane</keyword>
<dbReference type="EMBL" id="CP019633">
    <property type="protein sequence ID" value="AQQ09876.1"/>
    <property type="molecule type" value="Genomic_DNA"/>
</dbReference>
<evidence type="ECO:0000256" key="16">
    <source>
        <dbReference type="ARBA" id="ARBA00032853"/>
    </source>
</evidence>
<comment type="cofactor">
    <cofactor evidence="1 19">
        <name>Mg(2+)</name>
        <dbReference type="ChEBI" id="CHEBI:18420"/>
    </cofactor>
</comment>
<evidence type="ECO:0000256" key="14">
    <source>
        <dbReference type="ARBA" id="ARBA00025228"/>
    </source>
</evidence>
<dbReference type="GO" id="GO:0008818">
    <property type="term" value="F:cobalamin 5'-phosphate synthase activity"/>
    <property type="evidence" value="ECO:0007669"/>
    <property type="project" value="UniProtKB-UniRule"/>
</dbReference>
<comment type="pathway">
    <text evidence="3 19">Cofactor biosynthesis; adenosylcobalamin biosynthesis; adenosylcobalamin from cob(II)yrinate a,c-diamide: step 7/7.</text>
</comment>
<evidence type="ECO:0000256" key="19">
    <source>
        <dbReference type="HAMAP-Rule" id="MF_00719"/>
    </source>
</evidence>
<dbReference type="PANTHER" id="PTHR34148">
    <property type="entry name" value="ADENOSYLCOBINAMIDE-GDP RIBAZOLETRANSFERASE"/>
    <property type="match status" value="1"/>
</dbReference>
<protein>
    <recommendedName>
        <fullName evidence="6 19">Adenosylcobinamide-GDP ribazoletransferase</fullName>
        <ecNumber evidence="5 19">2.7.8.26</ecNumber>
    </recommendedName>
    <alternativeName>
        <fullName evidence="16 19">Cobalamin synthase</fullName>
    </alternativeName>
    <alternativeName>
        <fullName evidence="15 19">Cobalamin-5'-phosphate synthase</fullName>
    </alternativeName>
</protein>
<evidence type="ECO:0000256" key="18">
    <source>
        <dbReference type="ARBA" id="ARBA00049504"/>
    </source>
</evidence>
<dbReference type="GO" id="GO:0051073">
    <property type="term" value="F:adenosylcobinamide-GDP ribazoletransferase activity"/>
    <property type="evidence" value="ECO:0007669"/>
    <property type="project" value="UniProtKB-UniRule"/>
</dbReference>
<evidence type="ECO:0000256" key="4">
    <source>
        <dbReference type="ARBA" id="ARBA00010561"/>
    </source>
</evidence>
<dbReference type="EC" id="2.7.8.26" evidence="5 19"/>
<organism evidence="20 21">
    <name type="scientific">Sedimentisphaera cyanobacteriorum</name>
    <dbReference type="NCBI Taxonomy" id="1940790"/>
    <lineage>
        <taxon>Bacteria</taxon>
        <taxon>Pseudomonadati</taxon>
        <taxon>Planctomycetota</taxon>
        <taxon>Phycisphaerae</taxon>
        <taxon>Sedimentisphaerales</taxon>
        <taxon>Sedimentisphaeraceae</taxon>
        <taxon>Sedimentisphaera</taxon>
    </lineage>
</organism>
<keyword evidence="11 19" id="KW-0460">Magnesium</keyword>
<evidence type="ECO:0000313" key="20">
    <source>
        <dbReference type="EMBL" id="AQQ09876.1"/>
    </source>
</evidence>
<dbReference type="Pfam" id="PF02654">
    <property type="entry name" value="CobS"/>
    <property type="match status" value="1"/>
</dbReference>
<feature type="transmembrane region" description="Helical" evidence="19">
    <location>
        <begin position="42"/>
        <end position="66"/>
    </location>
</feature>
<keyword evidence="13 19" id="KW-0472">Membrane</keyword>
<dbReference type="UniPathway" id="UPA00148">
    <property type="reaction ID" value="UER00238"/>
</dbReference>
<evidence type="ECO:0000313" key="21">
    <source>
        <dbReference type="Proteomes" id="UP000188273"/>
    </source>
</evidence>
<evidence type="ECO:0000256" key="1">
    <source>
        <dbReference type="ARBA" id="ARBA00001946"/>
    </source>
</evidence>
<dbReference type="InterPro" id="IPR003805">
    <property type="entry name" value="CobS"/>
</dbReference>
<feature type="transmembrane region" description="Helical" evidence="19">
    <location>
        <begin position="207"/>
        <end position="224"/>
    </location>
</feature>
<evidence type="ECO:0000256" key="2">
    <source>
        <dbReference type="ARBA" id="ARBA00004651"/>
    </source>
</evidence>
<feature type="transmembrane region" description="Helical" evidence="19">
    <location>
        <begin position="181"/>
        <end position="201"/>
    </location>
</feature>
<comment type="subcellular location">
    <subcellularLocation>
        <location evidence="2 19">Cell membrane</location>
        <topology evidence="2 19">Multi-pass membrane protein</topology>
    </subcellularLocation>
</comment>
<evidence type="ECO:0000256" key="10">
    <source>
        <dbReference type="ARBA" id="ARBA00022692"/>
    </source>
</evidence>
<feature type="transmembrane region" description="Helical" evidence="19">
    <location>
        <begin position="137"/>
        <end position="161"/>
    </location>
</feature>
<keyword evidence="9 19" id="KW-0808">Transferase</keyword>
<evidence type="ECO:0000256" key="15">
    <source>
        <dbReference type="ARBA" id="ARBA00032605"/>
    </source>
</evidence>
<dbReference type="STRING" id="1940790.L21SP3_01696"/>
<accession>A0A1Q2HRK2</accession>
<dbReference type="Proteomes" id="UP000188273">
    <property type="component" value="Chromosome"/>
</dbReference>
<feature type="transmembrane region" description="Helical" evidence="19">
    <location>
        <begin position="236"/>
        <end position="255"/>
    </location>
</feature>
<evidence type="ECO:0000256" key="3">
    <source>
        <dbReference type="ARBA" id="ARBA00004663"/>
    </source>
</evidence>
<comment type="catalytic activity">
    <reaction evidence="17 19">
        <text>alpha-ribazole + adenosylcob(III)inamide-GDP = adenosylcob(III)alamin + GMP + H(+)</text>
        <dbReference type="Rhea" id="RHEA:16049"/>
        <dbReference type="ChEBI" id="CHEBI:10329"/>
        <dbReference type="ChEBI" id="CHEBI:15378"/>
        <dbReference type="ChEBI" id="CHEBI:18408"/>
        <dbReference type="ChEBI" id="CHEBI:58115"/>
        <dbReference type="ChEBI" id="CHEBI:60487"/>
        <dbReference type="EC" id="2.7.8.26"/>
    </reaction>
</comment>
<reference evidence="21" key="1">
    <citation type="submission" date="2017-02" db="EMBL/GenBank/DDBJ databases">
        <title>Comparative genomics and description of representatives of a novel lineage of planctomycetes thriving in anoxic sediments.</title>
        <authorList>
            <person name="Spring S."/>
            <person name="Bunk B."/>
            <person name="Sproer C."/>
            <person name="Klenk H.-P."/>
        </authorList>
    </citation>
    <scope>NUCLEOTIDE SEQUENCE [LARGE SCALE GENOMIC DNA]</scope>
    <source>
        <strain evidence="21">L21-RPul-D3</strain>
    </source>
</reference>
<comment type="catalytic activity">
    <reaction evidence="18 19">
        <text>alpha-ribazole 5'-phosphate + adenosylcob(III)inamide-GDP = adenosylcob(III)alamin 5'-phosphate + GMP + H(+)</text>
        <dbReference type="Rhea" id="RHEA:23560"/>
        <dbReference type="ChEBI" id="CHEBI:15378"/>
        <dbReference type="ChEBI" id="CHEBI:57918"/>
        <dbReference type="ChEBI" id="CHEBI:58115"/>
        <dbReference type="ChEBI" id="CHEBI:60487"/>
        <dbReference type="ChEBI" id="CHEBI:60493"/>
        <dbReference type="EC" id="2.7.8.26"/>
    </reaction>
</comment>